<dbReference type="GO" id="GO:0003700">
    <property type="term" value="F:DNA-binding transcription factor activity"/>
    <property type="evidence" value="ECO:0007669"/>
    <property type="project" value="InterPro"/>
</dbReference>
<dbReference type="Gene3D" id="1.10.10.10">
    <property type="entry name" value="Winged helix-like DNA-binding domain superfamily/Winged helix DNA-binding domain"/>
    <property type="match status" value="1"/>
</dbReference>
<dbReference type="RefSeq" id="WP_204519377.1">
    <property type="nucleotide sequence ID" value="NZ_BAABIN010000012.1"/>
</dbReference>
<evidence type="ECO:0000313" key="4">
    <source>
        <dbReference type="Proteomes" id="UP000717624"/>
    </source>
</evidence>
<dbReference type="PANTHER" id="PTHR33164:SF89">
    <property type="entry name" value="MARR FAMILY REGULATORY PROTEIN"/>
    <property type="match status" value="1"/>
</dbReference>
<dbReference type="InterPro" id="IPR036390">
    <property type="entry name" value="WH_DNA-bd_sf"/>
</dbReference>
<comment type="caution">
    <text evidence="3">The sequence shown here is derived from an EMBL/GenBank/DDBJ whole genome shotgun (WGS) entry which is preliminary data.</text>
</comment>
<dbReference type="InterPro" id="IPR036388">
    <property type="entry name" value="WH-like_DNA-bd_sf"/>
</dbReference>
<dbReference type="InterPro" id="IPR039422">
    <property type="entry name" value="MarR/SlyA-like"/>
</dbReference>
<accession>A0A939BTM8</accession>
<sequence length="145" mass="16956">MDKSLIIRDLLRRLNKRISTNMTKELATYGITIPQWMVIKQISEEPKSIGQISKCINLSYSTISGIIDRLEREQYVERIRDQTDRRVIWIKGTPQLEQFLQNTEITSGRFYSQLFAGLSEENLDGIIHSLQMLINKIEEKVEEKP</sequence>
<dbReference type="Proteomes" id="UP000717624">
    <property type="component" value="Unassembled WGS sequence"/>
</dbReference>
<dbReference type="EMBL" id="JAFBEB010000014">
    <property type="protein sequence ID" value="MBM7591678.1"/>
    <property type="molecule type" value="Genomic_DNA"/>
</dbReference>
<dbReference type="SMART" id="SM00347">
    <property type="entry name" value="HTH_MARR"/>
    <property type="match status" value="1"/>
</dbReference>
<dbReference type="GO" id="GO:0006950">
    <property type="term" value="P:response to stress"/>
    <property type="evidence" value="ECO:0007669"/>
    <property type="project" value="TreeGrafter"/>
</dbReference>
<dbReference type="PRINTS" id="PR00598">
    <property type="entry name" value="HTHMARR"/>
</dbReference>
<dbReference type="InterPro" id="IPR000835">
    <property type="entry name" value="HTH_MarR-typ"/>
</dbReference>
<proteinExistence type="predicted"/>
<dbReference type="SUPFAM" id="SSF46785">
    <property type="entry name" value="Winged helix' DNA-binding domain"/>
    <property type="match status" value="1"/>
</dbReference>
<protein>
    <submittedName>
        <fullName evidence="3">DNA-binding MarR family transcriptional regulator</fullName>
    </submittedName>
</protein>
<gene>
    <name evidence="3" type="ORF">JOD01_003329</name>
</gene>
<evidence type="ECO:0000313" key="3">
    <source>
        <dbReference type="EMBL" id="MBM7591678.1"/>
    </source>
</evidence>
<dbReference type="Pfam" id="PF12802">
    <property type="entry name" value="MarR_2"/>
    <property type="match status" value="1"/>
</dbReference>
<dbReference type="PANTHER" id="PTHR33164">
    <property type="entry name" value="TRANSCRIPTIONAL REGULATOR, MARR FAMILY"/>
    <property type="match status" value="1"/>
</dbReference>
<dbReference type="InterPro" id="IPR011991">
    <property type="entry name" value="ArsR-like_HTH"/>
</dbReference>
<organism evidence="3 4">
    <name type="scientific">Brevibacillus fulvus</name>
    <dbReference type="NCBI Taxonomy" id="1125967"/>
    <lineage>
        <taxon>Bacteria</taxon>
        <taxon>Bacillati</taxon>
        <taxon>Bacillota</taxon>
        <taxon>Bacilli</taxon>
        <taxon>Bacillales</taxon>
        <taxon>Paenibacillaceae</taxon>
        <taxon>Brevibacillus</taxon>
    </lineage>
</organism>
<evidence type="ECO:0000256" key="1">
    <source>
        <dbReference type="ARBA" id="ARBA00023125"/>
    </source>
</evidence>
<dbReference type="CDD" id="cd00090">
    <property type="entry name" value="HTH_ARSR"/>
    <property type="match status" value="1"/>
</dbReference>
<dbReference type="GO" id="GO:0003677">
    <property type="term" value="F:DNA binding"/>
    <property type="evidence" value="ECO:0007669"/>
    <property type="project" value="UniProtKB-KW"/>
</dbReference>
<dbReference type="PROSITE" id="PS50995">
    <property type="entry name" value="HTH_MARR_2"/>
    <property type="match status" value="1"/>
</dbReference>
<name>A0A939BTM8_9BACL</name>
<dbReference type="AlphaFoldDB" id="A0A939BTM8"/>
<keyword evidence="4" id="KW-1185">Reference proteome</keyword>
<keyword evidence="1 3" id="KW-0238">DNA-binding</keyword>
<evidence type="ECO:0000259" key="2">
    <source>
        <dbReference type="PROSITE" id="PS50995"/>
    </source>
</evidence>
<feature type="domain" description="HTH marR-type" evidence="2">
    <location>
        <begin position="4"/>
        <end position="139"/>
    </location>
</feature>
<reference evidence="3" key="1">
    <citation type="submission" date="2021-01" db="EMBL/GenBank/DDBJ databases">
        <title>Genomic Encyclopedia of Type Strains, Phase IV (KMG-IV): sequencing the most valuable type-strain genomes for metagenomic binning, comparative biology and taxonomic classification.</title>
        <authorList>
            <person name="Goeker M."/>
        </authorList>
    </citation>
    <scope>NUCLEOTIDE SEQUENCE</scope>
    <source>
        <strain evidence="3">DSM 25523</strain>
    </source>
</reference>